<proteinExistence type="predicted"/>
<dbReference type="PROSITE" id="PS50977">
    <property type="entry name" value="HTH_TETR_2"/>
    <property type="match status" value="1"/>
</dbReference>
<dbReference type="InterPro" id="IPR036271">
    <property type="entry name" value="Tet_transcr_reg_TetR-rel_C_sf"/>
</dbReference>
<dbReference type="RefSeq" id="WP_344443968.1">
    <property type="nucleotide sequence ID" value="NZ_BAAALF010000095.1"/>
</dbReference>
<evidence type="ECO:0000256" key="1">
    <source>
        <dbReference type="ARBA" id="ARBA00023125"/>
    </source>
</evidence>
<feature type="DNA-binding region" description="H-T-H motif" evidence="2">
    <location>
        <begin position="33"/>
        <end position="52"/>
    </location>
</feature>
<dbReference type="InterPro" id="IPR009057">
    <property type="entry name" value="Homeodomain-like_sf"/>
</dbReference>
<dbReference type="InterPro" id="IPR001647">
    <property type="entry name" value="HTH_TetR"/>
</dbReference>
<dbReference type="SUPFAM" id="SSF48498">
    <property type="entry name" value="Tetracyclin repressor-like, C-terminal domain"/>
    <property type="match status" value="1"/>
</dbReference>
<accession>A0ABP4HAG8</accession>
<feature type="domain" description="HTH tetR-type" evidence="3">
    <location>
        <begin position="10"/>
        <end position="70"/>
    </location>
</feature>
<name>A0ABP4HAG8_9ACTN</name>
<evidence type="ECO:0000313" key="5">
    <source>
        <dbReference type="Proteomes" id="UP001500037"/>
    </source>
</evidence>
<protein>
    <recommendedName>
        <fullName evidence="3">HTH tetR-type domain-containing protein</fullName>
    </recommendedName>
</protein>
<reference evidence="5" key="1">
    <citation type="journal article" date="2019" name="Int. J. Syst. Evol. Microbiol.">
        <title>The Global Catalogue of Microorganisms (GCM) 10K type strain sequencing project: providing services to taxonomists for standard genome sequencing and annotation.</title>
        <authorList>
            <consortium name="The Broad Institute Genomics Platform"/>
            <consortium name="The Broad Institute Genome Sequencing Center for Infectious Disease"/>
            <person name="Wu L."/>
            <person name="Ma J."/>
        </authorList>
    </citation>
    <scope>NUCLEOTIDE SEQUENCE [LARGE SCALE GENOMIC DNA]</scope>
    <source>
        <strain evidence="5">JCM 13004</strain>
    </source>
</reference>
<evidence type="ECO:0000313" key="4">
    <source>
        <dbReference type="EMBL" id="GAA1251386.1"/>
    </source>
</evidence>
<dbReference type="EMBL" id="BAAALF010000095">
    <property type="protein sequence ID" value="GAA1251386.1"/>
    <property type="molecule type" value="Genomic_DNA"/>
</dbReference>
<keyword evidence="5" id="KW-1185">Reference proteome</keyword>
<dbReference type="SUPFAM" id="SSF46689">
    <property type="entry name" value="Homeodomain-like"/>
    <property type="match status" value="1"/>
</dbReference>
<dbReference type="Pfam" id="PF00440">
    <property type="entry name" value="TetR_N"/>
    <property type="match status" value="1"/>
</dbReference>
<keyword evidence="1 2" id="KW-0238">DNA-binding</keyword>
<dbReference type="Gene3D" id="1.10.357.10">
    <property type="entry name" value="Tetracycline Repressor, domain 2"/>
    <property type="match status" value="1"/>
</dbReference>
<sequence>MPRPTPLSYLATPQRIAEAALELLDEEGPGALSFRALADRLGVSHMTIHRRCVDLAGLLDLCVDQLAATMPLVAPGTDWADATEARFGSLYRLLTARPSLLALRGGRPWLGPHLLARLVEPQLADSLAAGLTPLQAITAYRRMYLLTLGSAGFVDHRDPAGAIATTRAALAALDPVVFPVLTGHLAEILPAVVDHEVYYGALRQLIEAARPATR</sequence>
<evidence type="ECO:0000256" key="2">
    <source>
        <dbReference type="PROSITE-ProRule" id="PRU00335"/>
    </source>
</evidence>
<gene>
    <name evidence="4" type="ORF">GCM10009665_47590</name>
</gene>
<dbReference type="Proteomes" id="UP001500037">
    <property type="component" value="Unassembled WGS sequence"/>
</dbReference>
<organism evidence="4 5">
    <name type="scientific">Kitasatospora nipponensis</name>
    <dbReference type="NCBI Taxonomy" id="258049"/>
    <lineage>
        <taxon>Bacteria</taxon>
        <taxon>Bacillati</taxon>
        <taxon>Actinomycetota</taxon>
        <taxon>Actinomycetes</taxon>
        <taxon>Kitasatosporales</taxon>
        <taxon>Streptomycetaceae</taxon>
        <taxon>Kitasatospora</taxon>
    </lineage>
</organism>
<comment type="caution">
    <text evidence="4">The sequence shown here is derived from an EMBL/GenBank/DDBJ whole genome shotgun (WGS) entry which is preliminary data.</text>
</comment>
<evidence type="ECO:0000259" key="3">
    <source>
        <dbReference type="PROSITE" id="PS50977"/>
    </source>
</evidence>